<organism evidence="2 3">
    <name type="scientific">Knufia peltigerae</name>
    <dbReference type="NCBI Taxonomy" id="1002370"/>
    <lineage>
        <taxon>Eukaryota</taxon>
        <taxon>Fungi</taxon>
        <taxon>Dikarya</taxon>
        <taxon>Ascomycota</taxon>
        <taxon>Pezizomycotina</taxon>
        <taxon>Eurotiomycetes</taxon>
        <taxon>Chaetothyriomycetidae</taxon>
        <taxon>Chaetothyriales</taxon>
        <taxon>Trichomeriaceae</taxon>
        <taxon>Knufia</taxon>
    </lineage>
</organism>
<reference evidence="2" key="1">
    <citation type="submission" date="2022-10" db="EMBL/GenBank/DDBJ databases">
        <title>Culturing micro-colonial fungi from biological soil crusts in the Mojave desert and describing Neophaeococcomyces mojavensis, and introducing the new genera and species Taxawa tesnikishii.</title>
        <authorList>
            <person name="Kurbessoian T."/>
            <person name="Stajich J.E."/>
        </authorList>
    </citation>
    <scope>NUCLEOTIDE SEQUENCE</scope>
    <source>
        <strain evidence="2">TK_35</strain>
    </source>
</reference>
<dbReference type="AlphaFoldDB" id="A0AA38XRA4"/>
<dbReference type="Proteomes" id="UP001172681">
    <property type="component" value="Unassembled WGS sequence"/>
</dbReference>
<evidence type="ECO:0000313" key="3">
    <source>
        <dbReference type="Proteomes" id="UP001172681"/>
    </source>
</evidence>
<gene>
    <name evidence="2" type="ORF">H2204_012984</name>
</gene>
<feature type="region of interest" description="Disordered" evidence="1">
    <location>
        <begin position="1"/>
        <end position="24"/>
    </location>
</feature>
<accession>A0AA38XRA4</accession>
<evidence type="ECO:0000256" key="1">
    <source>
        <dbReference type="SAM" id="MobiDB-lite"/>
    </source>
</evidence>
<evidence type="ECO:0000313" key="2">
    <source>
        <dbReference type="EMBL" id="KAJ9618565.1"/>
    </source>
</evidence>
<sequence>MSQKSSPSTRTDDHLARFTSSRPALQPTEEYASLAALKDVKLDIKALRVDLQEEFSHNMKSKDREIKYELKFLNKKLEETRKEPSYQQRRS</sequence>
<dbReference type="EMBL" id="JAPDRN010000140">
    <property type="protein sequence ID" value="KAJ9618565.1"/>
    <property type="molecule type" value="Genomic_DNA"/>
</dbReference>
<name>A0AA38XRA4_9EURO</name>
<keyword evidence="3" id="KW-1185">Reference proteome</keyword>
<proteinExistence type="predicted"/>
<protein>
    <submittedName>
        <fullName evidence="2">Uncharacterized protein</fullName>
    </submittedName>
</protein>
<comment type="caution">
    <text evidence="2">The sequence shown here is derived from an EMBL/GenBank/DDBJ whole genome shotgun (WGS) entry which is preliminary data.</text>
</comment>